<reference evidence="2 3" key="1">
    <citation type="journal article" date="2018" name="J. Microbiol.">
        <title>Salicibibacter kimchii gen. nov., sp. nov., a moderately halophilic and alkalitolerant bacterium in the family Bacillaceae, isolated from kimchi.</title>
        <authorList>
            <person name="Jang J.Y."/>
            <person name="Oh Y.J."/>
            <person name="Lim S.K."/>
            <person name="Park H.K."/>
            <person name="Lee C."/>
            <person name="Kim J.Y."/>
            <person name="Lee M.A."/>
            <person name="Choi H.J."/>
        </authorList>
    </citation>
    <scope>NUCLEOTIDE SEQUENCE [LARGE SCALE GENOMIC DNA]</scope>
    <source>
        <strain evidence="2 3">NKC1-1</strain>
    </source>
</reference>
<evidence type="ECO:0000313" key="2">
    <source>
        <dbReference type="EMBL" id="AXF57415.1"/>
    </source>
</evidence>
<organism evidence="2 3">
    <name type="scientific">Salicibibacter kimchii</name>
    <dbReference type="NCBI Taxonomy" id="2099786"/>
    <lineage>
        <taxon>Bacteria</taxon>
        <taxon>Bacillati</taxon>
        <taxon>Bacillota</taxon>
        <taxon>Bacilli</taxon>
        <taxon>Bacillales</taxon>
        <taxon>Bacillaceae</taxon>
        <taxon>Salicibibacter</taxon>
    </lineage>
</organism>
<dbReference type="OrthoDB" id="2491at2"/>
<name>A0A345C2I4_9BACI</name>
<dbReference type="AlphaFoldDB" id="A0A345C2I4"/>
<feature type="region of interest" description="Disordered" evidence="1">
    <location>
        <begin position="390"/>
        <end position="413"/>
    </location>
</feature>
<dbReference type="Proteomes" id="UP000252100">
    <property type="component" value="Chromosome"/>
</dbReference>
<keyword evidence="3" id="KW-1185">Reference proteome</keyword>
<dbReference type="Pfam" id="PF04860">
    <property type="entry name" value="Phage_portal"/>
    <property type="match status" value="1"/>
</dbReference>
<dbReference type="InterPro" id="IPR006427">
    <property type="entry name" value="Portal_HK97"/>
</dbReference>
<dbReference type="KEGG" id="rue:DT065_16440"/>
<dbReference type="EMBL" id="CP031092">
    <property type="protein sequence ID" value="AXF57415.1"/>
    <property type="molecule type" value="Genomic_DNA"/>
</dbReference>
<gene>
    <name evidence="2" type="ORF">DT065_16440</name>
</gene>
<proteinExistence type="predicted"/>
<sequence>MASFLDKLFKRKKEPPNAERAELMGTGSATFTPFSGNAYESDIYRSAIDAIARNAAKLKGKHLVYSKKTNERSQGDHNVNQILQVRPNPYMTAYDLIYKLVTHYFLHNNAFAFLQKDDKGNLQAIYPLSPQNMEFLTDPSGRMYCRFLFADGEQVTLHYSEVFIARRFFNSNDLLGDTNTAILPTLDLAHTQNEGLEQSIKSNATIRGILKYNQVLSPEKLKEEKKAFVDDYLNVKNNGGIAALDSKMDYVPLKMEPTAIDDKQLESVKKKIYEYLGISESIVNSTYTEDEWAAFYESVIEPLSLQFSLELTDKLFTEREQVFGNKIIFESNRLQFASNESKTKILKELVPMGLLTKNQALEILNLPPVEDGHKTLQSLNYIDEDIANQYQGGRTNEGNPDGRDPDGSTGAGQ</sequence>
<dbReference type="NCBIfam" id="TIGR01537">
    <property type="entry name" value="portal_HK97"/>
    <property type="match status" value="1"/>
</dbReference>
<evidence type="ECO:0000313" key="3">
    <source>
        <dbReference type="Proteomes" id="UP000252100"/>
    </source>
</evidence>
<evidence type="ECO:0000256" key="1">
    <source>
        <dbReference type="SAM" id="MobiDB-lite"/>
    </source>
</evidence>
<dbReference type="RefSeq" id="WP_114375219.1">
    <property type="nucleotide sequence ID" value="NZ_CP031092.1"/>
</dbReference>
<accession>A0A345C2I4</accession>
<dbReference type="InterPro" id="IPR006944">
    <property type="entry name" value="Phage/GTA_portal"/>
</dbReference>
<protein>
    <submittedName>
        <fullName evidence="2">Phage portal protein</fullName>
    </submittedName>
</protein>